<evidence type="ECO:0000256" key="1">
    <source>
        <dbReference type="SAM" id="MobiDB-lite"/>
    </source>
</evidence>
<evidence type="ECO:0000313" key="3">
    <source>
        <dbReference type="Proteomes" id="UP000316270"/>
    </source>
</evidence>
<dbReference type="Proteomes" id="UP000316270">
    <property type="component" value="Chromosome 15"/>
</dbReference>
<name>A0A517LLQ4_9PEZI</name>
<feature type="region of interest" description="Disordered" evidence="1">
    <location>
        <begin position="1"/>
        <end position="27"/>
    </location>
</feature>
<sequence length="624" mass="70476">MDPDGGNDDDVLEPDSNLEDNTGQPTDAQRLYNDALFKGTQHQCLMSATIEQAVKMVKRSDKWRNRPVQSVFSDPNKEFKNWGWELAPSSLWTEDSKAFMSSDFNKYGLASVMGSLGLSTDVKHWRAAKVAQSKDWSMNGKNGPALLLEGQPLYWFQAATNGWDSDSSPRAVIMPFMFSPSVRSIRKAGQFPTGTLPPDLKSCSDLVYLMYYLFAQNMDARIDPSGNPTVKIPAPKYVIIPGISTPEAVAVFKHIFQANKLGLTEPPGSKWEANSDEGRALIGTPHGAAISFFLLQHKQQFGVKVIKSISLWHTKRTAEESLTWHMWVEIGDVQPGRTVSLPDEHADWGQAVTKGGDLLCLMGMTLEQAQKWTLTTQKWDGFTVQSRFYDPEDKDKWGWVDDSAQADTYVHRVLADFLDSLHLEPDNEEKWRPLRWEHRKAWAADGKSGPEVWGSEYISQFNLDKRQLVFVVSTMYSPSYLVATGQEPGPAPDLSKPSDLWFLQWYQHGLLYLDFPPVASKSRIPAPKHILIEEIVTEEVVVLLENLAQRHYPELKEPGGQRYDAHSEEGKMLLGTRHGAAVCMFLIQHKEQFGDQTVTGIIVWESFREAWYADFEIGEVKKTD</sequence>
<organism evidence="2 3">
    <name type="scientific">Venturia effusa</name>
    <dbReference type="NCBI Taxonomy" id="50376"/>
    <lineage>
        <taxon>Eukaryota</taxon>
        <taxon>Fungi</taxon>
        <taxon>Dikarya</taxon>
        <taxon>Ascomycota</taxon>
        <taxon>Pezizomycotina</taxon>
        <taxon>Dothideomycetes</taxon>
        <taxon>Pleosporomycetidae</taxon>
        <taxon>Venturiales</taxon>
        <taxon>Venturiaceae</taxon>
        <taxon>Venturia</taxon>
    </lineage>
</organism>
<keyword evidence="3" id="KW-1185">Reference proteome</keyword>
<proteinExistence type="predicted"/>
<dbReference type="STRING" id="50376.A0A517LLQ4"/>
<protein>
    <submittedName>
        <fullName evidence="2">Uncharacterized protein</fullName>
    </submittedName>
</protein>
<feature type="compositionally biased region" description="Acidic residues" evidence="1">
    <location>
        <begin position="1"/>
        <end position="18"/>
    </location>
</feature>
<evidence type="ECO:0000313" key="2">
    <source>
        <dbReference type="EMBL" id="QDS76579.1"/>
    </source>
</evidence>
<dbReference type="AlphaFoldDB" id="A0A517LLQ4"/>
<gene>
    <name evidence="2" type="ORF">FKW77_007089</name>
</gene>
<dbReference type="EMBL" id="CP042199">
    <property type="protein sequence ID" value="QDS76579.1"/>
    <property type="molecule type" value="Genomic_DNA"/>
</dbReference>
<accession>A0A517LLQ4</accession>
<reference evidence="2 3" key="1">
    <citation type="submission" date="2019-07" db="EMBL/GenBank/DDBJ databases">
        <title>Finished genome of Venturia effusa.</title>
        <authorList>
            <person name="Young C.A."/>
            <person name="Cox M.P."/>
            <person name="Ganley A.R.D."/>
            <person name="David W.J."/>
        </authorList>
    </citation>
    <scope>NUCLEOTIDE SEQUENCE [LARGE SCALE GENOMIC DNA]</scope>
    <source>
        <strain evidence="3">albino</strain>
    </source>
</reference>
<dbReference type="OrthoDB" id="5337308at2759"/>